<evidence type="ECO:0000256" key="2">
    <source>
        <dbReference type="ARBA" id="ARBA00022679"/>
    </source>
</evidence>
<sequence length="330" mass="35942">MSALTFFRAVLRPTLLASTTATNRAVLGRAGASCATAFSTTRRSSTQCDAGQGPSVSADEVAKFSRMSADWWAPEGHFQMLHQMNPARVAYLRTFVPSHLGPAVQEPMAAEGRASEAPPSLKPMSPLDAMVRPFTGLRMLDVGCGGGLLCESLARLGGQVTGIDASFDNIQIARLHAQQDPRLSDHQATLTYQHITTDQLKTAGTQHDVVTSLEVIEHVLQPDQFVQDLFELTRPGGLVFLSTIARTPLAYGLTILGAEKLLRMVPEGTHDYHKYLLPSELTQFTSRAGGRVLDLRGIWYNPLQARWVLMDPSLGSMGTQANYILVARKL</sequence>
<dbReference type="Pfam" id="PF13489">
    <property type="entry name" value="Methyltransf_23"/>
    <property type="match status" value="1"/>
</dbReference>
<feature type="binding site" evidence="5">
    <location>
        <position position="214"/>
    </location>
    <ligand>
        <name>Mg(2+)</name>
        <dbReference type="ChEBI" id="CHEBI:18420"/>
    </ligand>
</feature>
<dbReference type="GO" id="GO:0032259">
    <property type="term" value="P:methylation"/>
    <property type="evidence" value="ECO:0007669"/>
    <property type="project" value="UniProtKB-KW"/>
</dbReference>
<feature type="binding site" evidence="5">
    <location>
        <position position="164"/>
    </location>
    <ligand>
        <name>S-adenosyl-L-methionine</name>
        <dbReference type="ChEBI" id="CHEBI:59789"/>
    </ligand>
</feature>
<dbReference type="PANTHER" id="PTHR43464">
    <property type="entry name" value="METHYLTRANSFERASE"/>
    <property type="match status" value="1"/>
</dbReference>
<dbReference type="NCBIfam" id="TIGR01983">
    <property type="entry name" value="UbiG"/>
    <property type="match status" value="1"/>
</dbReference>
<comment type="catalytic activity">
    <reaction evidence="5">
        <text>a 3-demethylubiquinone + S-adenosyl-L-methionine = a ubiquinone + S-adenosyl-L-homocysteine</text>
        <dbReference type="Rhea" id="RHEA:81215"/>
        <dbReference type="Rhea" id="RHEA-COMP:9565"/>
        <dbReference type="Rhea" id="RHEA-COMP:19654"/>
        <dbReference type="ChEBI" id="CHEBI:16389"/>
        <dbReference type="ChEBI" id="CHEBI:57856"/>
        <dbReference type="ChEBI" id="CHEBI:59789"/>
        <dbReference type="ChEBI" id="CHEBI:231825"/>
    </reaction>
</comment>
<dbReference type="GO" id="GO:0031314">
    <property type="term" value="C:extrinsic component of mitochondrial inner membrane"/>
    <property type="evidence" value="ECO:0007669"/>
    <property type="project" value="UniProtKB-UniRule"/>
</dbReference>
<dbReference type="GO" id="GO:0010420">
    <property type="term" value="F:polyprenyldihydroxybenzoate methyltransferase activity"/>
    <property type="evidence" value="ECO:0007669"/>
    <property type="project" value="UniProtKB-UniRule"/>
</dbReference>
<dbReference type="CDD" id="cd02440">
    <property type="entry name" value="AdoMet_MTases"/>
    <property type="match status" value="1"/>
</dbReference>
<comment type="cofactor">
    <cofactor evidence="5">
        <name>Mg(2+)</name>
        <dbReference type="ChEBI" id="CHEBI:18420"/>
    </cofactor>
</comment>
<dbReference type="GO" id="GO:0046872">
    <property type="term" value="F:metal ion binding"/>
    <property type="evidence" value="ECO:0007669"/>
    <property type="project" value="UniProtKB-KW"/>
</dbReference>
<feature type="chain" id="PRO_5040800927" description="Ubiquinone biosynthesis O-methyltransferase, mitochondrial" evidence="6">
    <location>
        <begin position="17"/>
        <end position="330"/>
    </location>
</feature>
<feature type="binding site" evidence="5">
    <location>
        <position position="88"/>
    </location>
    <ligand>
        <name>S-adenosyl-L-methionine</name>
        <dbReference type="ChEBI" id="CHEBI:59789"/>
    </ligand>
</feature>
<dbReference type="EMBL" id="JANBPT010000441">
    <property type="protein sequence ID" value="KAJ1920518.1"/>
    <property type="molecule type" value="Genomic_DNA"/>
</dbReference>
<comment type="similarity">
    <text evidence="5">Belongs to the class I-like SAM-binding methyltransferase superfamily. UbiG/COQ3 family.</text>
</comment>
<comment type="subcellular location">
    <subcellularLocation>
        <location evidence="5">Mitochondrion inner membrane</location>
        <topology evidence="5">Peripheral membrane protein</topology>
        <orientation evidence="5">Matrix side</orientation>
    </subcellularLocation>
</comment>
<dbReference type="InterPro" id="IPR029063">
    <property type="entry name" value="SAM-dependent_MTases_sf"/>
</dbReference>
<evidence type="ECO:0000256" key="3">
    <source>
        <dbReference type="ARBA" id="ARBA00022688"/>
    </source>
</evidence>
<comment type="caution">
    <text evidence="7">The sequence shown here is derived from an EMBL/GenBank/DDBJ whole genome shotgun (WGS) entry which is preliminary data.</text>
</comment>
<feature type="binding site" evidence="5">
    <location>
        <position position="217"/>
    </location>
    <ligand>
        <name>Mg(2+)</name>
        <dbReference type="ChEBI" id="CHEBI:18420"/>
    </ligand>
</feature>
<evidence type="ECO:0000313" key="7">
    <source>
        <dbReference type="EMBL" id="KAJ1920518.1"/>
    </source>
</evidence>
<dbReference type="GO" id="GO:0061542">
    <property type="term" value="F:3-demethylubiquinol 3-O-methyltransferase activity"/>
    <property type="evidence" value="ECO:0007669"/>
    <property type="project" value="UniProtKB-UniRule"/>
</dbReference>
<comment type="function">
    <text evidence="5">O-methyltransferase required for two non-consecutive steps during ubiquinone biosynthesis. Catalyzes the 2 O-methylation of 3,4-dihydroxy-5-(all-trans-polyprenyl)benzoic acid into 4-hydroxy-3-methoxy-5-(all-trans-polyprenyl)benzoic acid. Also catalyzes the last step of ubiquinone biosynthesis by mediating methylation of 3-demethylubiquinone into ubiquinone. Also able to mediate the methylation of 3-demethylubiquinol into ubiquinol.</text>
</comment>
<dbReference type="EC" id="2.1.1.-" evidence="5"/>
<dbReference type="AlphaFoldDB" id="A0A9W8DVY8"/>
<keyword evidence="5" id="KW-0479">Metal-binding</keyword>
<comment type="pathway">
    <text evidence="5">Cofactor biosynthesis; ubiquinone biosynthesis.</text>
</comment>
<gene>
    <name evidence="7" type="primary">COQ3_1</name>
    <name evidence="5" type="synonym">COQ3</name>
    <name evidence="7" type="ORF">IWQ60_006976</name>
</gene>
<evidence type="ECO:0000313" key="8">
    <source>
        <dbReference type="Proteomes" id="UP001150569"/>
    </source>
</evidence>
<keyword evidence="4 5" id="KW-0949">S-adenosyl-L-methionine</keyword>
<feature type="binding site" evidence="5">
    <location>
        <position position="213"/>
    </location>
    <ligand>
        <name>S-adenosyl-L-methionine</name>
        <dbReference type="ChEBI" id="CHEBI:59789"/>
    </ligand>
</feature>
<keyword evidence="5" id="KW-0999">Mitochondrion inner membrane</keyword>
<keyword evidence="5" id="KW-0460">Magnesium</keyword>
<keyword evidence="3 5" id="KW-0831">Ubiquinone biosynthesis</keyword>
<dbReference type="InterPro" id="IPR010233">
    <property type="entry name" value="UbiG_MeTrfase"/>
</dbReference>
<accession>A0A9W8DVY8</accession>
<dbReference type="HAMAP" id="MF_00472">
    <property type="entry name" value="UbiG"/>
    <property type="match status" value="1"/>
</dbReference>
<dbReference type="EC" id="2.1.1.114" evidence="5"/>
<evidence type="ECO:0000256" key="6">
    <source>
        <dbReference type="SAM" id="SignalP"/>
    </source>
</evidence>
<dbReference type="SUPFAM" id="SSF53335">
    <property type="entry name" value="S-adenosyl-L-methionine-dependent methyltransferases"/>
    <property type="match status" value="1"/>
</dbReference>
<dbReference type="Gene3D" id="3.40.50.150">
    <property type="entry name" value="Vaccinia Virus protein VP39"/>
    <property type="match status" value="1"/>
</dbReference>
<comment type="catalytic activity">
    <reaction evidence="5">
        <text>a 3-demethylubiquinol + S-adenosyl-L-methionine = a ubiquinol + S-adenosyl-L-homocysteine + H(+)</text>
        <dbReference type="Rhea" id="RHEA:44380"/>
        <dbReference type="Rhea" id="RHEA-COMP:9566"/>
        <dbReference type="Rhea" id="RHEA-COMP:10914"/>
        <dbReference type="ChEBI" id="CHEBI:15378"/>
        <dbReference type="ChEBI" id="CHEBI:17976"/>
        <dbReference type="ChEBI" id="CHEBI:57856"/>
        <dbReference type="ChEBI" id="CHEBI:59789"/>
        <dbReference type="ChEBI" id="CHEBI:84422"/>
        <dbReference type="EC" id="2.1.1.64"/>
    </reaction>
</comment>
<protein>
    <recommendedName>
        <fullName evidence="5">Ubiquinone biosynthesis O-methyltransferase, mitochondrial</fullName>
    </recommendedName>
    <alternativeName>
        <fullName evidence="5">3-demethylubiquinol 3-O-methyltransferase</fullName>
        <ecNumber evidence="5">2.1.1.64</ecNumber>
    </alternativeName>
    <alternativeName>
        <fullName evidence="5">3-demethylubiquinone 3-O-methyltransferase</fullName>
        <ecNumber evidence="5">2.1.1.-</ecNumber>
    </alternativeName>
    <alternativeName>
        <fullName evidence="5">Polyprenyldihydroxybenzoate methyltransferase</fullName>
        <ecNumber evidence="5">2.1.1.114</ecNumber>
    </alternativeName>
</protein>
<name>A0A9W8DVY8_9FUNG</name>
<keyword evidence="5" id="KW-0496">Mitochondrion</keyword>
<keyword evidence="5" id="KW-0472">Membrane</keyword>
<comment type="subunit">
    <text evidence="5">Component of a multi-subunit COQ enzyme complex, composed of at least COQ3, COQ4, COQ5, COQ6, COQ7 and COQ9.</text>
</comment>
<keyword evidence="2 5" id="KW-0808">Transferase</keyword>
<feature type="binding site" evidence="5">
    <location>
        <position position="218"/>
    </location>
    <ligand>
        <name>Mg(2+)</name>
        <dbReference type="ChEBI" id="CHEBI:18420"/>
    </ligand>
</feature>
<evidence type="ECO:0000256" key="4">
    <source>
        <dbReference type="ARBA" id="ARBA00022691"/>
    </source>
</evidence>
<reference evidence="7" key="1">
    <citation type="submission" date="2022-07" db="EMBL/GenBank/DDBJ databases">
        <title>Phylogenomic reconstructions and comparative analyses of Kickxellomycotina fungi.</title>
        <authorList>
            <person name="Reynolds N.K."/>
            <person name="Stajich J.E."/>
            <person name="Barry K."/>
            <person name="Grigoriev I.V."/>
            <person name="Crous P."/>
            <person name="Smith M.E."/>
        </authorList>
    </citation>
    <scope>NUCLEOTIDE SEQUENCE</scope>
    <source>
        <strain evidence="7">RSA 861</strain>
    </source>
</reference>
<feature type="binding site" evidence="5">
    <location>
        <position position="143"/>
    </location>
    <ligand>
        <name>S-adenosyl-L-methionine</name>
        <dbReference type="ChEBI" id="CHEBI:59789"/>
    </ligand>
</feature>
<keyword evidence="1 5" id="KW-0489">Methyltransferase</keyword>
<proteinExistence type="inferred from homology"/>
<dbReference type="PANTHER" id="PTHR43464:SF19">
    <property type="entry name" value="UBIQUINONE BIOSYNTHESIS O-METHYLTRANSFERASE, MITOCHONDRIAL"/>
    <property type="match status" value="1"/>
</dbReference>
<dbReference type="OrthoDB" id="3265906at2759"/>
<comment type="catalytic activity">
    <reaction evidence="5">
        <text>a 3,4-dihydroxy-5-(all-trans-polyprenyl)benzoate + S-adenosyl-L-methionine = a 4-hydroxy-3-methoxy-5-(all-trans-polyprenyl)benzoate + S-adenosyl-L-homocysteine + H(+)</text>
        <dbReference type="Rhea" id="RHEA:44452"/>
        <dbReference type="Rhea" id="RHEA-COMP:10930"/>
        <dbReference type="Rhea" id="RHEA-COMP:10931"/>
        <dbReference type="ChEBI" id="CHEBI:15378"/>
        <dbReference type="ChEBI" id="CHEBI:57856"/>
        <dbReference type="ChEBI" id="CHEBI:59789"/>
        <dbReference type="ChEBI" id="CHEBI:64694"/>
        <dbReference type="ChEBI" id="CHEBI:84443"/>
        <dbReference type="EC" id="2.1.1.114"/>
    </reaction>
</comment>
<evidence type="ECO:0000256" key="5">
    <source>
        <dbReference type="HAMAP-Rule" id="MF_03190"/>
    </source>
</evidence>
<dbReference type="Proteomes" id="UP001150569">
    <property type="component" value="Unassembled WGS sequence"/>
</dbReference>
<keyword evidence="6" id="KW-0732">Signal</keyword>
<dbReference type="EC" id="2.1.1.64" evidence="5"/>
<evidence type="ECO:0000256" key="1">
    <source>
        <dbReference type="ARBA" id="ARBA00022603"/>
    </source>
</evidence>
<feature type="signal peptide" evidence="6">
    <location>
        <begin position="1"/>
        <end position="16"/>
    </location>
</feature>
<organism evidence="7 8">
    <name type="scientific">Tieghemiomyces parasiticus</name>
    <dbReference type="NCBI Taxonomy" id="78921"/>
    <lineage>
        <taxon>Eukaryota</taxon>
        <taxon>Fungi</taxon>
        <taxon>Fungi incertae sedis</taxon>
        <taxon>Zoopagomycota</taxon>
        <taxon>Kickxellomycotina</taxon>
        <taxon>Dimargaritomycetes</taxon>
        <taxon>Dimargaritales</taxon>
        <taxon>Dimargaritaceae</taxon>
        <taxon>Tieghemiomyces</taxon>
    </lineage>
</organism>
<keyword evidence="8" id="KW-1185">Reference proteome</keyword>